<keyword evidence="6 8" id="KW-0722">Serine protease inhibitor</keyword>
<proteinExistence type="inferred from homology"/>
<comment type="similarity">
    <text evidence="2 8">Belongs to the protease inhibitor I16 (SSI) family.</text>
</comment>
<dbReference type="SUPFAM" id="SSF55399">
    <property type="entry name" value="Subtilisin inhibitor"/>
    <property type="match status" value="1"/>
</dbReference>
<keyword evidence="5 8" id="KW-0646">Protease inhibitor</keyword>
<dbReference type="GO" id="GO:0030414">
    <property type="term" value="F:peptidase inhibitor activity"/>
    <property type="evidence" value="ECO:0007669"/>
    <property type="project" value="UniProtKB-KW"/>
</dbReference>
<feature type="domain" description="Subtilisin inhibitor" evidence="10">
    <location>
        <begin position="45"/>
        <end position="131"/>
    </location>
</feature>
<dbReference type="InterPro" id="IPR036819">
    <property type="entry name" value="Subtilisin_inhibitor-like_sf"/>
</dbReference>
<feature type="chain" id="PRO_5046611813" evidence="9">
    <location>
        <begin position="26"/>
        <end position="148"/>
    </location>
</feature>
<evidence type="ECO:0000256" key="6">
    <source>
        <dbReference type="ARBA" id="ARBA00022900"/>
    </source>
</evidence>
<evidence type="ECO:0000256" key="2">
    <source>
        <dbReference type="ARBA" id="ARBA00010472"/>
    </source>
</evidence>
<evidence type="ECO:0000313" key="11">
    <source>
        <dbReference type="EMBL" id="GAA4954317.1"/>
    </source>
</evidence>
<comment type="caution">
    <text evidence="11">The sequence shown here is derived from an EMBL/GenBank/DDBJ whole genome shotgun (WGS) entry which is preliminary data.</text>
</comment>
<evidence type="ECO:0000256" key="7">
    <source>
        <dbReference type="ARBA" id="ARBA00023157"/>
    </source>
</evidence>
<comment type="subcellular location">
    <subcellularLocation>
        <location evidence="1">Secreted</location>
    </subcellularLocation>
</comment>
<comment type="subunit">
    <text evidence="3">Homodimer.</text>
</comment>
<evidence type="ECO:0000256" key="4">
    <source>
        <dbReference type="ARBA" id="ARBA00022525"/>
    </source>
</evidence>
<keyword evidence="9" id="KW-0732">Signal</keyword>
<evidence type="ECO:0000256" key="8">
    <source>
        <dbReference type="RuleBase" id="RU003471"/>
    </source>
</evidence>
<organism evidence="11 12">
    <name type="scientific">Streptomonospora halophila</name>
    <dbReference type="NCBI Taxonomy" id="427369"/>
    <lineage>
        <taxon>Bacteria</taxon>
        <taxon>Bacillati</taxon>
        <taxon>Actinomycetota</taxon>
        <taxon>Actinomycetes</taxon>
        <taxon>Streptosporangiales</taxon>
        <taxon>Nocardiopsidaceae</taxon>
        <taxon>Streptomonospora</taxon>
    </lineage>
</organism>
<dbReference type="InterPro" id="IPR023549">
    <property type="entry name" value="Subtilisin_inhibitor"/>
</dbReference>
<keyword evidence="4" id="KW-0964">Secreted</keyword>
<name>A0ABP9GVV0_9ACTN</name>
<dbReference type="PROSITE" id="PS00999">
    <property type="entry name" value="SSI"/>
    <property type="match status" value="1"/>
</dbReference>
<dbReference type="InterPro" id="IPR020054">
    <property type="entry name" value="Prot_inh_SSI_I16_CS"/>
</dbReference>
<evidence type="ECO:0000256" key="5">
    <source>
        <dbReference type="ARBA" id="ARBA00022690"/>
    </source>
</evidence>
<keyword evidence="12" id="KW-1185">Reference proteome</keyword>
<evidence type="ECO:0000313" key="12">
    <source>
        <dbReference type="Proteomes" id="UP001499993"/>
    </source>
</evidence>
<sequence>MRNRRTPVLLALIAGLTALAPSAYAEEGAAGSAGSPSGAAHMPGAAMRLSVVRPQENATDTTTLHCRPAGGSHPDPAAACAALDRAGGDFDALGETAPQTTVCTMQYAPVRVRADGVWQGRTVDYGETFSNACVAAAETDGVFDFEPR</sequence>
<dbReference type="InterPro" id="IPR000691">
    <property type="entry name" value="Prot_inh_I16_SSI"/>
</dbReference>
<dbReference type="Proteomes" id="UP001499993">
    <property type="component" value="Unassembled WGS sequence"/>
</dbReference>
<dbReference type="Gene3D" id="3.30.350.10">
    <property type="entry name" value="Subtilisin inhibitor-like"/>
    <property type="match status" value="1"/>
</dbReference>
<reference evidence="12" key="1">
    <citation type="journal article" date="2019" name="Int. J. Syst. Evol. Microbiol.">
        <title>The Global Catalogue of Microorganisms (GCM) 10K type strain sequencing project: providing services to taxonomists for standard genome sequencing and annotation.</title>
        <authorList>
            <consortium name="The Broad Institute Genomics Platform"/>
            <consortium name="The Broad Institute Genome Sequencing Center for Infectious Disease"/>
            <person name="Wu L."/>
            <person name="Ma J."/>
        </authorList>
    </citation>
    <scope>NUCLEOTIDE SEQUENCE [LARGE SCALE GENOMIC DNA]</scope>
    <source>
        <strain evidence="12">JCM 18123</strain>
    </source>
</reference>
<evidence type="ECO:0000259" key="10">
    <source>
        <dbReference type="Pfam" id="PF00720"/>
    </source>
</evidence>
<dbReference type="EMBL" id="BAABIK010000032">
    <property type="protein sequence ID" value="GAA4954317.1"/>
    <property type="molecule type" value="Genomic_DNA"/>
</dbReference>
<evidence type="ECO:0000256" key="3">
    <source>
        <dbReference type="ARBA" id="ARBA00011738"/>
    </source>
</evidence>
<dbReference type="Pfam" id="PF00720">
    <property type="entry name" value="SSI"/>
    <property type="match status" value="1"/>
</dbReference>
<keyword evidence="7" id="KW-1015">Disulfide bond</keyword>
<feature type="signal peptide" evidence="9">
    <location>
        <begin position="1"/>
        <end position="25"/>
    </location>
</feature>
<evidence type="ECO:0000256" key="9">
    <source>
        <dbReference type="SAM" id="SignalP"/>
    </source>
</evidence>
<dbReference type="PRINTS" id="PR00294">
    <property type="entry name" value="SSBTLNINHBTR"/>
</dbReference>
<evidence type="ECO:0000256" key="1">
    <source>
        <dbReference type="ARBA" id="ARBA00004613"/>
    </source>
</evidence>
<gene>
    <name evidence="11" type="ORF">GCM10023224_44630</name>
</gene>
<dbReference type="RefSeq" id="WP_345558687.1">
    <property type="nucleotide sequence ID" value="NZ_BAABIK010000032.1"/>
</dbReference>
<protein>
    <submittedName>
        <fullName evidence="11">Protease inhibitor</fullName>
    </submittedName>
</protein>
<accession>A0ABP9GVV0</accession>